<dbReference type="PROSITE" id="PS50110">
    <property type="entry name" value="RESPONSE_REGULATORY"/>
    <property type="match status" value="1"/>
</dbReference>
<evidence type="ECO:0000259" key="3">
    <source>
        <dbReference type="PROSITE" id="PS51832"/>
    </source>
</evidence>
<dbReference type="GO" id="GO:0000160">
    <property type="term" value="P:phosphorelay signal transduction system"/>
    <property type="evidence" value="ECO:0007669"/>
    <property type="project" value="InterPro"/>
</dbReference>
<dbReference type="SMART" id="SM00448">
    <property type="entry name" value="REC"/>
    <property type="match status" value="1"/>
</dbReference>
<dbReference type="EMBL" id="CP002583">
    <property type="protein sequence ID" value="ADZ91163.1"/>
    <property type="molecule type" value="Genomic_DNA"/>
</dbReference>
<feature type="domain" description="HD-GYP" evidence="3">
    <location>
        <begin position="161"/>
        <end position="358"/>
    </location>
</feature>
<feature type="modified residue" description="4-aspartylphosphate" evidence="1">
    <location>
        <position position="74"/>
    </location>
</feature>
<dbReference type="GO" id="GO:0008081">
    <property type="term" value="F:phosphoric diester hydrolase activity"/>
    <property type="evidence" value="ECO:0007669"/>
    <property type="project" value="UniProtKB-ARBA"/>
</dbReference>
<feature type="domain" description="Response regulatory" evidence="2">
    <location>
        <begin position="26"/>
        <end position="141"/>
    </location>
</feature>
<dbReference type="eggNOG" id="COG3437">
    <property type="taxonomic scope" value="Bacteria"/>
</dbReference>
<dbReference type="Proteomes" id="UP000001062">
    <property type="component" value="Chromosome"/>
</dbReference>
<dbReference type="PANTHER" id="PTHR45228:SF5">
    <property type="entry name" value="CYCLIC DI-GMP PHOSPHODIESTERASE VC_1348-RELATED"/>
    <property type="match status" value="1"/>
</dbReference>
<dbReference type="SUPFAM" id="SSF52172">
    <property type="entry name" value="CheY-like"/>
    <property type="match status" value="1"/>
</dbReference>
<organism evidence="4 5">
    <name type="scientific">Marinomonas mediterranea (strain ATCC 700492 / JCM 21426 / NBRC 103028 / MMB-1)</name>
    <dbReference type="NCBI Taxonomy" id="717774"/>
    <lineage>
        <taxon>Bacteria</taxon>
        <taxon>Pseudomonadati</taxon>
        <taxon>Pseudomonadota</taxon>
        <taxon>Gammaproteobacteria</taxon>
        <taxon>Oceanospirillales</taxon>
        <taxon>Oceanospirillaceae</taxon>
        <taxon>Marinomonas</taxon>
    </lineage>
</organism>
<dbReference type="AlphaFoldDB" id="F2K285"/>
<keyword evidence="4" id="KW-0378">Hydrolase</keyword>
<dbReference type="InterPro" id="IPR037522">
    <property type="entry name" value="HD_GYP_dom"/>
</dbReference>
<evidence type="ECO:0000313" key="5">
    <source>
        <dbReference type="Proteomes" id="UP000001062"/>
    </source>
</evidence>
<evidence type="ECO:0000259" key="2">
    <source>
        <dbReference type="PROSITE" id="PS50110"/>
    </source>
</evidence>
<dbReference type="InterPro" id="IPR003607">
    <property type="entry name" value="HD/PDEase_dom"/>
</dbReference>
<dbReference type="InterPro" id="IPR011006">
    <property type="entry name" value="CheY-like_superfamily"/>
</dbReference>
<dbReference type="PATRIC" id="fig|717774.3.peg.1972"/>
<gene>
    <name evidence="4" type="ordered locus">Marme_1912</name>
</gene>
<dbReference type="KEGG" id="mme:Marme_1912"/>
<dbReference type="Pfam" id="PF00072">
    <property type="entry name" value="Response_reg"/>
    <property type="match status" value="1"/>
</dbReference>
<accession>F2K285</accession>
<dbReference type="HOGENOM" id="CLU_000445_92_10_6"/>
<sequence length="368" mass="41377">MGEMNKNDNNGSTLLIDGANTSSRKTVMVIDDMADNIDLLRAVLAPQYHVSIAKSAEAALGVLERLQPDLILLDIMMPDMNGYELCDVLKADSRLKHIPIIFVTAMTSEQDESKGFEMGAVDFITKPIAKKTLLSRVRTHITLAERNKHDRLMLEERTAQLEDALTSAIKMLSEAASFKDQDTENHMWRMADYCALLAKDMGWDDYRVEMFKLAAPMHDMGKIGIPDAILTAPRKLTPDEWEIMKTHPEIGQSILSKSEAPLFQVAAEVAMNHHERWDGTGYPQGLAGEDIPMSARIVALADVFDSLTMPRAYKPSWPVEDAYDYIKENARLHFDPDLVERFIKLDSGIREIKASWDGALEENLREQG</sequence>
<dbReference type="SUPFAM" id="SSF109604">
    <property type="entry name" value="HD-domain/PDEase-like"/>
    <property type="match status" value="1"/>
</dbReference>
<dbReference type="InterPro" id="IPR001789">
    <property type="entry name" value="Sig_transdc_resp-reg_receiver"/>
</dbReference>
<dbReference type="SMART" id="SM00471">
    <property type="entry name" value="HDc"/>
    <property type="match status" value="1"/>
</dbReference>
<dbReference type="InterPro" id="IPR052020">
    <property type="entry name" value="Cyclic_di-GMP/3'3'-cGAMP_PDE"/>
</dbReference>
<name>F2K285_MARM1</name>
<keyword evidence="5" id="KW-1185">Reference proteome</keyword>
<keyword evidence="1" id="KW-0597">Phosphoprotein</keyword>
<protein>
    <submittedName>
        <fullName evidence="4">Response regulator receiver modulated metal dependent phosphohydrolase</fullName>
    </submittedName>
</protein>
<dbReference type="Pfam" id="PF13487">
    <property type="entry name" value="HD_5"/>
    <property type="match status" value="1"/>
</dbReference>
<dbReference type="CDD" id="cd00077">
    <property type="entry name" value="HDc"/>
    <property type="match status" value="1"/>
</dbReference>
<dbReference type="PROSITE" id="PS51832">
    <property type="entry name" value="HD_GYP"/>
    <property type="match status" value="1"/>
</dbReference>
<dbReference type="PANTHER" id="PTHR45228">
    <property type="entry name" value="CYCLIC DI-GMP PHOSPHODIESTERASE TM_0186-RELATED"/>
    <property type="match status" value="1"/>
</dbReference>
<dbReference type="STRING" id="717774.Marme_1912"/>
<dbReference type="RefSeq" id="WP_013661068.1">
    <property type="nucleotide sequence ID" value="NZ_CP047696.1"/>
</dbReference>
<dbReference type="Gene3D" id="3.40.50.2300">
    <property type="match status" value="1"/>
</dbReference>
<proteinExistence type="predicted"/>
<dbReference type="Gene3D" id="1.10.3210.10">
    <property type="entry name" value="Hypothetical protein af1432"/>
    <property type="match status" value="1"/>
</dbReference>
<evidence type="ECO:0000313" key="4">
    <source>
        <dbReference type="EMBL" id="ADZ91163.1"/>
    </source>
</evidence>
<reference evidence="4 5" key="1">
    <citation type="journal article" date="2012" name="Stand. Genomic Sci.">
        <title>Complete genome sequence of the melanogenic marine bacterium Marinomonas mediterranea type strain (MMB-1(T)).</title>
        <authorList>
            <person name="Lucas-Elio P."/>
            <person name="Goodwin L."/>
            <person name="Woyke T."/>
            <person name="Pitluck S."/>
            <person name="Nolan M."/>
            <person name="Kyrpides N.C."/>
            <person name="Detter J.C."/>
            <person name="Copeland A."/>
            <person name="Teshima H."/>
            <person name="Bruce D."/>
            <person name="Detter C."/>
            <person name="Tapia R."/>
            <person name="Han S."/>
            <person name="Land M.L."/>
            <person name="Ivanova N."/>
            <person name="Mikhailova N."/>
            <person name="Johnston A.W."/>
            <person name="Sanchez-Amat A."/>
        </authorList>
    </citation>
    <scope>NUCLEOTIDE SEQUENCE [LARGE SCALE GENOMIC DNA]</scope>
    <source>
        <strain evidence="5">ATCC 700492 / JCM 21426 / NBRC 103028 / MMB-1</strain>
    </source>
</reference>
<evidence type="ECO:0000256" key="1">
    <source>
        <dbReference type="PROSITE-ProRule" id="PRU00169"/>
    </source>
</evidence>